<name>A0A1C3KAC8_PLAMA</name>
<dbReference type="AlphaFoldDB" id="A0A1C3KAC8"/>
<accession>A0A1C3KAC8</accession>
<feature type="compositionally biased region" description="Basic and acidic residues" evidence="1">
    <location>
        <begin position="69"/>
        <end position="89"/>
    </location>
</feature>
<evidence type="ECO:0000313" key="3">
    <source>
        <dbReference type="Proteomes" id="UP000219799"/>
    </source>
</evidence>
<feature type="compositionally biased region" description="Low complexity" evidence="1">
    <location>
        <begin position="90"/>
        <end position="105"/>
    </location>
</feature>
<evidence type="ECO:0000256" key="1">
    <source>
        <dbReference type="SAM" id="MobiDB-lite"/>
    </source>
</evidence>
<feature type="region of interest" description="Disordered" evidence="1">
    <location>
        <begin position="69"/>
        <end position="116"/>
    </location>
</feature>
<reference evidence="2 3" key="1">
    <citation type="submission" date="2016-06" db="EMBL/GenBank/DDBJ databases">
        <authorList>
            <consortium name="Pathogen Informatics"/>
        </authorList>
    </citation>
    <scope>NUCLEOTIDE SEQUENCE [LARGE SCALE GENOMIC DNA]</scope>
    <source>
        <strain evidence="2">PmlGA01</strain>
    </source>
</reference>
<dbReference type="VEuPathDB" id="PlasmoDB:PmUG01_03031100"/>
<evidence type="ECO:0000313" key="2">
    <source>
        <dbReference type="EMBL" id="SBT70497.1"/>
    </source>
</evidence>
<gene>
    <name evidence="2" type="primary">PmlGA01_030023200</name>
    <name evidence="2" type="ORF">PMLGA01_030023200</name>
</gene>
<dbReference type="EMBL" id="LT594491">
    <property type="protein sequence ID" value="SBT70497.1"/>
    <property type="molecule type" value="Genomic_DNA"/>
</dbReference>
<organism evidence="2 3">
    <name type="scientific">Plasmodium malariae</name>
    <dbReference type="NCBI Taxonomy" id="5858"/>
    <lineage>
        <taxon>Eukaryota</taxon>
        <taxon>Sar</taxon>
        <taxon>Alveolata</taxon>
        <taxon>Apicomplexa</taxon>
        <taxon>Aconoidasida</taxon>
        <taxon>Haemosporida</taxon>
        <taxon>Plasmodiidae</taxon>
        <taxon>Plasmodium</taxon>
        <taxon>Plasmodium (Plasmodium)</taxon>
    </lineage>
</organism>
<dbReference type="Proteomes" id="UP000219799">
    <property type="component" value="Chromosome 3"/>
</dbReference>
<feature type="non-terminal residue" evidence="2">
    <location>
        <position position="116"/>
    </location>
</feature>
<sequence>MNYQFSLKKQELFVDIDMNNERIEGGTNMNISLYMPIYYLYDEEDFNKNNFDLKNIRIRSPVDKEVHVEEDLCARDDTSSEDKESKENKANMANITNIPNIANIQNKKDNSFEKDF</sequence>
<protein>
    <submittedName>
        <fullName evidence="2">Uncharacterized protein</fullName>
    </submittedName>
</protein>
<proteinExistence type="predicted"/>
<feature type="compositionally biased region" description="Basic and acidic residues" evidence="1">
    <location>
        <begin position="106"/>
        <end position="116"/>
    </location>
</feature>